<accession>A0A1J4T8G0</accession>
<dbReference type="AlphaFoldDB" id="A0A1J4T8G0"/>
<protein>
    <submittedName>
        <fullName evidence="2">Uncharacterized protein</fullName>
    </submittedName>
</protein>
<evidence type="ECO:0000313" key="2">
    <source>
        <dbReference type="EMBL" id="OIO07784.1"/>
    </source>
</evidence>
<reference evidence="2 3" key="1">
    <citation type="journal article" date="2016" name="Environ. Microbiol.">
        <title>Genomic resolution of a cold subsurface aquifer community provides metabolic insights for novel microbes adapted to high CO concentrations.</title>
        <authorList>
            <person name="Probst A.J."/>
            <person name="Castelle C.J."/>
            <person name="Singh A."/>
            <person name="Brown C.T."/>
            <person name="Anantharaman K."/>
            <person name="Sharon I."/>
            <person name="Hug L.A."/>
            <person name="Burstein D."/>
            <person name="Emerson J.B."/>
            <person name="Thomas B.C."/>
            <person name="Banfield J.F."/>
        </authorList>
    </citation>
    <scope>NUCLEOTIDE SEQUENCE [LARGE SCALE GENOMIC DNA]</scope>
    <source>
        <strain evidence="2">CG1_02_41_21</strain>
    </source>
</reference>
<name>A0A1J4T8G0_9BACT</name>
<feature type="region of interest" description="Disordered" evidence="1">
    <location>
        <begin position="96"/>
        <end position="116"/>
    </location>
</feature>
<sequence>MKKKSKLKFIFEKIFSFPTQTQRVNLIKSPGDIVRARELLPILEIPRSETILSDGTIVKSLFLDYFSDQEYLIAKLIKRVRKQYTEEVKEFDTISAGGANKTTRKPKPGLPYLGYN</sequence>
<evidence type="ECO:0000256" key="1">
    <source>
        <dbReference type="SAM" id="MobiDB-lite"/>
    </source>
</evidence>
<dbReference type="Proteomes" id="UP000182860">
    <property type="component" value="Unassembled WGS sequence"/>
</dbReference>
<organism evidence="2 3">
    <name type="scientific">Candidatus Falkowbacteria bacterium CG1_02_41_21</name>
    <dbReference type="NCBI Taxonomy" id="1805147"/>
    <lineage>
        <taxon>Bacteria</taxon>
        <taxon>Candidatus Falkowiibacteriota</taxon>
    </lineage>
</organism>
<dbReference type="EMBL" id="MNUV01000027">
    <property type="protein sequence ID" value="OIO07784.1"/>
    <property type="molecule type" value="Genomic_DNA"/>
</dbReference>
<proteinExistence type="predicted"/>
<gene>
    <name evidence="2" type="ORF">AUJ35_01555</name>
</gene>
<evidence type="ECO:0000313" key="3">
    <source>
        <dbReference type="Proteomes" id="UP000182860"/>
    </source>
</evidence>
<comment type="caution">
    <text evidence="2">The sequence shown here is derived from an EMBL/GenBank/DDBJ whole genome shotgun (WGS) entry which is preliminary data.</text>
</comment>